<comment type="caution">
    <text evidence="2">The sequence shown here is derived from an EMBL/GenBank/DDBJ whole genome shotgun (WGS) entry which is preliminary data.</text>
</comment>
<gene>
    <name evidence="2" type="ORF">ABIC20_004590</name>
</gene>
<keyword evidence="1" id="KW-1133">Transmembrane helix</keyword>
<protein>
    <submittedName>
        <fullName evidence="2">Uncharacterized protein</fullName>
    </submittedName>
</protein>
<evidence type="ECO:0000313" key="3">
    <source>
        <dbReference type="Proteomes" id="UP001549119"/>
    </source>
</evidence>
<evidence type="ECO:0000313" key="2">
    <source>
        <dbReference type="EMBL" id="MET3867281.1"/>
    </source>
</evidence>
<dbReference type="Proteomes" id="UP001549119">
    <property type="component" value="Unassembled WGS sequence"/>
</dbReference>
<evidence type="ECO:0000256" key="1">
    <source>
        <dbReference type="SAM" id="Phobius"/>
    </source>
</evidence>
<dbReference type="RefSeq" id="WP_063110546.1">
    <property type="nucleotide sequence ID" value="NZ_JBEPNV010000001.1"/>
</dbReference>
<keyword evidence="3" id="KW-1185">Reference proteome</keyword>
<organism evidence="2 3">
    <name type="scientific">Methylobacterium radiotolerans</name>
    <dbReference type="NCBI Taxonomy" id="31998"/>
    <lineage>
        <taxon>Bacteria</taxon>
        <taxon>Pseudomonadati</taxon>
        <taxon>Pseudomonadota</taxon>
        <taxon>Alphaproteobacteria</taxon>
        <taxon>Hyphomicrobiales</taxon>
        <taxon>Methylobacteriaceae</taxon>
        <taxon>Methylobacterium</taxon>
    </lineage>
</organism>
<keyword evidence="1" id="KW-0472">Membrane</keyword>
<reference evidence="2 3" key="1">
    <citation type="submission" date="2024-06" db="EMBL/GenBank/DDBJ databases">
        <title>Genomics of switchgrass bacterial isolates.</title>
        <authorList>
            <person name="Shade A."/>
        </authorList>
    </citation>
    <scope>NUCLEOTIDE SEQUENCE [LARGE SCALE GENOMIC DNA]</scope>
    <source>
        <strain evidence="2 3">PvP084</strain>
    </source>
</reference>
<sequence>MKNVKTIIAGIAGTPARAFTSGIGLVAATIAFSGYGLPMAYGLMALAICCVTGFVVAAFLFIIASICGATDPEYSLNANAQEGKDQP</sequence>
<keyword evidence="1" id="KW-0812">Transmembrane</keyword>
<accession>A0ABV2NLA2</accession>
<feature type="transmembrane region" description="Helical" evidence="1">
    <location>
        <begin position="42"/>
        <end position="67"/>
    </location>
</feature>
<dbReference type="EMBL" id="JBEPNW010000002">
    <property type="protein sequence ID" value="MET3867281.1"/>
    <property type="molecule type" value="Genomic_DNA"/>
</dbReference>
<proteinExistence type="predicted"/>
<name>A0ABV2NLA2_9HYPH</name>